<evidence type="ECO:0000313" key="3">
    <source>
        <dbReference type="WBParaSite" id="nRc.2.0.1.t44032-RA"/>
    </source>
</evidence>
<organism evidence="2 3">
    <name type="scientific">Romanomermis culicivorax</name>
    <name type="common">Nematode worm</name>
    <dbReference type="NCBI Taxonomy" id="13658"/>
    <lineage>
        <taxon>Eukaryota</taxon>
        <taxon>Metazoa</taxon>
        <taxon>Ecdysozoa</taxon>
        <taxon>Nematoda</taxon>
        <taxon>Enoplea</taxon>
        <taxon>Dorylaimia</taxon>
        <taxon>Mermithida</taxon>
        <taxon>Mermithoidea</taxon>
        <taxon>Mermithidae</taxon>
        <taxon>Romanomermis</taxon>
    </lineage>
</organism>
<proteinExistence type="predicted"/>
<dbReference type="AlphaFoldDB" id="A0A915KYL5"/>
<sequence length="71" mass="8361">MDLNKNHSSSPTTLEFTAGPDCPYLAPKMFLLKKNRRLGGRMTFYKIKRKENEKKKEKAMKTKETDKLLKR</sequence>
<accession>A0A915KYL5</accession>
<evidence type="ECO:0000313" key="2">
    <source>
        <dbReference type="Proteomes" id="UP000887565"/>
    </source>
</evidence>
<protein>
    <submittedName>
        <fullName evidence="3">Uncharacterized protein</fullName>
    </submittedName>
</protein>
<name>A0A915KYL5_ROMCU</name>
<dbReference type="Proteomes" id="UP000887565">
    <property type="component" value="Unplaced"/>
</dbReference>
<feature type="region of interest" description="Disordered" evidence="1">
    <location>
        <begin position="50"/>
        <end position="71"/>
    </location>
</feature>
<keyword evidence="2" id="KW-1185">Reference proteome</keyword>
<evidence type="ECO:0000256" key="1">
    <source>
        <dbReference type="SAM" id="MobiDB-lite"/>
    </source>
</evidence>
<dbReference type="WBParaSite" id="nRc.2.0.1.t44032-RA">
    <property type="protein sequence ID" value="nRc.2.0.1.t44032-RA"/>
    <property type="gene ID" value="nRc.2.0.1.g44032"/>
</dbReference>
<reference evidence="3" key="1">
    <citation type="submission" date="2022-11" db="UniProtKB">
        <authorList>
            <consortium name="WormBaseParasite"/>
        </authorList>
    </citation>
    <scope>IDENTIFICATION</scope>
</reference>